<evidence type="ECO:0000259" key="1">
    <source>
        <dbReference type="PROSITE" id="PS50404"/>
    </source>
</evidence>
<accession>A0ABT3HA17</accession>
<dbReference type="EC" id="2.5.1.18" evidence="3"/>
<evidence type="ECO:0000259" key="2">
    <source>
        <dbReference type="PROSITE" id="PS50405"/>
    </source>
</evidence>
<proteinExistence type="predicted"/>
<gene>
    <name evidence="3" type="ORF">M2319_001564</name>
</gene>
<organism evidence="3 4">
    <name type="scientific">Rhodobium gokarnense</name>
    <dbReference type="NCBI Taxonomy" id="364296"/>
    <lineage>
        <taxon>Bacteria</taxon>
        <taxon>Pseudomonadati</taxon>
        <taxon>Pseudomonadota</taxon>
        <taxon>Alphaproteobacteria</taxon>
        <taxon>Hyphomicrobiales</taxon>
        <taxon>Rhodobiaceae</taxon>
        <taxon>Rhodobium</taxon>
    </lineage>
</organism>
<dbReference type="PROSITE" id="PS50405">
    <property type="entry name" value="GST_CTER"/>
    <property type="match status" value="1"/>
</dbReference>
<dbReference type="SUPFAM" id="SSF52833">
    <property type="entry name" value="Thioredoxin-like"/>
    <property type="match status" value="1"/>
</dbReference>
<name>A0ABT3HA17_9HYPH</name>
<dbReference type="PANTHER" id="PTHR43968">
    <property type="match status" value="1"/>
</dbReference>
<dbReference type="RefSeq" id="WP_264600894.1">
    <property type="nucleotide sequence ID" value="NZ_JAOQNS010000004.1"/>
</dbReference>
<keyword evidence="3" id="KW-0808">Transferase</keyword>
<keyword evidence="4" id="KW-1185">Reference proteome</keyword>
<dbReference type="InterPro" id="IPR004045">
    <property type="entry name" value="Glutathione_S-Trfase_N"/>
</dbReference>
<dbReference type="PROSITE" id="PS50404">
    <property type="entry name" value="GST_NTER"/>
    <property type="match status" value="1"/>
</dbReference>
<protein>
    <submittedName>
        <fullName evidence="3">Glutathione S-transferase</fullName>
        <ecNumber evidence="3">2.5.1.18</ecNumber>
    </submittedName>
</protein>
<dbReference type="Pfam" id="PF13410">
    <property type="entry name" value="GST_C_2"/>
    <property type="match status" value="1"/>
</dbReference>
<dbReference type="Gene3D" id="3.40.30.10">
    <property type="entry name" value="Glutaredoxin"/>
    <property type="match status" value="1"/>
</dbReference>
<dbReference type="Pfam" id="PF13417">
    <property type="entry name" value="GST_N_3"/>
    <property type="match status" value="1"/>
</dbReference>
<dbReference type="InterPro" id="IPR036249">
    <property type="entry name" value="Thioredoxin-like_sf"/>
</dbReference>
<dbReference type="CDD" id="cd00299">
    <property type="entry name" value="GST_C_family"/>
    <property type="match status" value="1"/>
</dbReference>
<dbReference type="SFLD" id="SFLDG00358">
    <property type="entry name" value="Main_(cytGST)"/>
    <property type="match status" value="1"/>
</dbReference>
<evidence type="ECO:0000313" key="4">
    <source>
        <dbReference type="Proteomes" id="UP001209755"/>
    </source>
</evidence>
<dbReference type="EMBL" id="JAOQNS010000004">
    <property type="protein sequence ID" value="MCW2307233.1"/>
    <property type="molecule type" value="Genomic_DNA"/>
</dbReference>
<feature type="domain" description="GST C-terminal" evidence="2">
    <location>
        <begin position="95"/>
        <end position="224"/>
    </location>
</feature>
<dbReference type="SUPFAM" id="SSF47616">
    <property type="entry name" value="GST C-terminal domain-like"/>
    <property type="match status" value="1"/>
</dbReference>
<dbReference type="Gene3D" id="1.20.1050.10">
    <property type="match status" value="1"/>
</dbReference>
<dbReference type="PANTHER" id="PTHR43968:SF6">
    <property type="entry name" value="GLUTATHIONE S-TRANSFERASE OMEGA"/>
    <property type="match status" value="1"/>
</dbReference>
<evidence type="ECO:0000313" key="3">
    <source>
        <dbReference type="EMBL" id="MCW2307233.1"/>
    </source>
</evidence>
<dbReference type="InterPro" id="IPR010987">
    <property type="entry name" value="Glutathione-S-Trfase_C-like"/>
</dbReference>
<dbReference type="SFLD" id="SFLDS00019">
    <property type="entry name" value="Glutathione_Transferase_(cytos"/>
    <property type="match status" value="1"/>
</dbReference>
<dbReference type="GO" id="GO:0004364">
    <property type="term" value="F:glutathione transferase activity"/>
    <property type="evidence" value="ECO:0007669"/>
    <property type="project" value="UniProtKB-EC"/>
</dbReference>
<feature type="domain" description="GST N-terminal" evidence="1">
    <location>
        <begin position="10"/>
        <end position="90"/>
    </location>
</feature>
<reference evidence="4" key="1">
    <citation type="submission" date="2023-07" db="EMBL/GenBank/DDBJ databases">
        <title>Genome sequencing of Purple Non-Sulfur Bacteria from various extreme environments.</title>
        <authorList>
            <person name="Mayer M."/>
        </authorList>
    </citation>
    <scope>NUCLEOTIDE SEQUENCE [LARGE SCALE GENOMIC DNA]</scope>
    <source>
        <strain evidence="4">DSM 17935</strain>
    </source>
</reference>
<dbReference type="InterPro" id="IPR050983">
    <property type="entry name" value="GST_Omega/HSP26"/>
</dbReference>
<dbReference type="InterPro" id="IPR036282">
    <property type="entry name" value="Glutathione-S-Trfase_C_sf"/>
</dbReference>
<comment type="caution">
    <text evidence="3">The sequence shown here is derived from an EMBL/GenBank/DDBJ whole genome shotgun (WGS) entry which is preliminary data.</text>
</comment>
<sequence>MGAAGRQMAETVILYGYRYSVYHRIARMALHEKGVSCDIVDVDPFADDVPDTYREIHPFGRVPALRHGAFTLYETAAITRYVDAAFDGPALTPTAPQAAARMAQVIAIIDSYGYWPLVRQVFAHRIFRPAEGAAGDEAEIAAGLEAAGPVLAALEAIAAEGLVLNGRDVTLADCQLAPMIAYFTMAEDGAAAMEPFPALTHWWARACILPSLTETDPGLPDTPA</sequence>
<dbReference type="InterPro" id="IPR040079">
    <property type="entry name" value="Glutathione_S-Trfase"/>
</dbReference>
<dbReference type="Proteomes" id="UP001209755">
    <property type="component" value="Unassembled WGS sequence"/>
</dbReference>